<feature type="domain" description="RCK N-terminal" evidence="1">
    <location>
        <begin position="2"/>
        <end position="121"/>
    </location>
</feature>
<feature type="domain" description="RCK C-terminal" evidence="2">
    <location>
        <begin position="138"/>
        <end position="222"/>
    </location>
</feature>
<proteinExistence type="predicted"/>
<dbReference type="Pfam" id="PF02254">
    <property type="entry name" value="TrkA_N"/>
    <property type="match status" value="1"/>
</dbReference>
<dbReference type="PROSITE" id="PS51201">
    <property type="entry name" value="RCK_N"/>
    <property type="match status" value="1"/>
</dbReference>
<dbReference type="SUPFAM" id="SSF51735">
    <property type="entry name" value="NAD(P)-binding Rossmann-fold domains"/>
    <property type="match status" value="1"/>
</dbReference>
<gene>
    <name evidence="3" type="ORF">AVDCRST_MAG22-198</name>
</gene>
<dbReference type="Pfam" id="PF02080">
    <property type="entry name" value="TrkA_C"/>
    <property type="match status" value="1"/>
</dbReference>
<dbReference type="AlphaFoldDB" id="A0A6J4NFL2"/>
<dbReference type="InterPro" id="IPR006037">
    <property type="entry name" value="RCK_C"/>
</dbReference>
<dbReference type="GO" id="GO:0006813">
    <property type="term" value="P:potassium ion transport"/>
    <property type="evidence" value="ECO:0007669"/>
    <property type="project" value="InterPro"/>
</dbReference>
<reference evidence="3" key="1">
    <citation type="submission" date="2020-02" db="EMBL/GenBank/DDBJ databases">
        <authorList>
            <person name="Meier V. D."/>
        </authorList>
    </citation>
    <scope>NUCLEOTIDE SEQUENCE</scope>
    <source>
        <strain evidence="3">AVDCRST_MAG22</strain>
    </source>
</reference>
<evidence type="ECO:0000313" key="3">
    <source>
        <dbReference type="EMBL" id="CAA9384785.1"/>
    </source>
</evidence>
<evidence type="ECO:0000259" key="1">
    <source>
        <dbReference type="PROSITE" id="PS51201"/>
    </source>
</evidence>
<dbReference type="PANTHER" id="PTHR43833">
    <property type="entry name" value="POTASSIUM CHANNEL PROTEIN 2-RELATED-RELATED"/>
    <property type="match status" value="1"/>
</dbReference>
<dbReference type="SUPFAM" id="SSF116726">
    <property type="entry name" value="TrkA C-terminal domain-like"/>
    <property type="match status" value="1"/>
</dbReference>
<sequence>MSHQFLVVGLGRLGIAMVNTLDSLGHEVLALDAREDLIQNLADDLPNVHLVAADATDEDVLRGLDVEHFDAAAVVIGENHVEAGILATANLKEIGVPMVVARATSKLHAKVLERVGADRVIQPEREMGEQVARVLASPAVLDYVNLGEDEALIEAYVPERWAGKSLAELSLSRNLGLTVLAHKPQGGAGALPTGDTVLREGDLIVVGGSKKALDASPLAGPGGRS</sequence>
<protein>
    <submittedName>
        <fullName evidence="3">Trk system potassium uptake protein TrkA</fullName>
    </submittedName>
</protein>
<dbReference type="GO" id="GO:0008324">
    <property type="term" value="F:monoatomic cation transmembrane transporter activity"/>
    <property type="evidence" value="ECO:0007669"/>
    <property type="project" value="InterPro"/>
</dbReference>
<dbReference type="EMBL" id="CADCUV010000012">
    <property type="protein sequence ID" value="CAA9384785.1"/>
    <property type="molecule type" value="Genomic_DNA"/>
</dbReference>
<dbReference type="InterPro" id="IPR050721">
    <property type="entry name" value="Trk_Ktr_HKT_K-transport"/>
</dbReference>
<dbReference type="PANTHER" id="PTHR43833:SF7">
    <property type="entry name" value="KTR SYSTEM POTASSIUM UPTAKE PROTEIN C"/>
    <property type="match status" value="1"/>
</dbReference>
<evidence type="ECO:0000259" key="2">
    <source>
        <dbReference type="PROSITE" id="PS51202"/>
    </source>
</evidence>
<dbReference type="InterPro" id="IPR003148">
    <property type="entry name" value="RCK_N"/>
</dbReference>
<dbReference type="PROSITE" id="PS51202">
    <property type="entry name" value="RCK_C"/>
    <property type="match status" value="1"/>
</dbReference>
<dbReference type="Gene3D" id="3.30.70.1450">
    <property type="entry name" value="Regulator of K+ conductance, C-terminal domain"/>
    <property type="match status" value="1"/>
</dbReference>
<dbReference type="InterPro" id="IPR036721">
    <property type="entry name" value="RCK_C_sf"/>
</dbReference>
<dbReference type="Gene3D" id="3.40.50.720">
    <property type="entry name" value="NAD(P)-binding Rossmann-like Domain"/>
    <property type="match status" value="1"/>
</dbReference>
<accession>A0A6J4NFL2</accession>
<name>A0A6J4NFL2_9ACTN</name>
<organism evidence="3">
    <name type="scientific">uncultured Rubrobacteraceae bacterium</name>
    <dbReference type="NCBI Taxonomy" id="349277"/>
    <lineage>
        <taxon>Bacteria</taxon>
        <taxon>Bacillati</taxon>
        <taxon>Actinomycetota</taxon>
        <taxon>Rubrobacteria</taxon>
        <taxon>Rubrobacterales</taxon>
        <taxon>Rubrobacteraceae</taxon>
        <taxon>environmental samples</taxon>
    </lineage>
</organism>
<dbReference type="InterPro" id="IPR036291">
    <property type="entry name" value="NAD(P)-bd_dom_sf"/>
</dbReference>